<keyword evidence="5 8" id="KW-1133">Transmembrane helix</keyword>
<dbReference type="SUPFAM" id="SSF103481">
    <property type="entry name" value="Multidrug resistance efflux transporter EmrE"/>
    <property type="match status" value="1"/>
</dbReference>
<protein>
    <submittedName>
        <fullName evidence="9">Multidrug efflux SMR transporter</fullName>
    </submittedName>
</protein>
<gene>
    <name evidence="9" type="ORF">PQ472_02730</name>
</gene>
<feature type="transmembrane region" description="Helical" evidence="8">
    <location>
        <begin position="59"/>
        <end position="78"/>
    </location>
</feature>
<dbReference type="InterPro" id="IPR000390">
    <property type="entry name" value="Small_drug/metabolite_transptr"/>
</dbReference>
<dbReference type="PANTHER" id="PTHR30561:SF0">
    <property type="entry name" value="GUANIDINIUM EXPORTER"/>
    <property type="match status" value="1"/>
</dbReference>
<evidence type="ECO:0000256" key="7">
    <source>
        <dbReference type="RuleBase" id="RU003942"/>
    </source>
</evidence>
<feature type="transmembrane region" description="Helical" evidence="8">
    <location>
        <begin position="27"/>
        <end position="47"/>
    </location>
</feature>
<organism evidence="9 10">
    <name type="scientific">Lacticaseibacillus pabuli</name>
    <dbReference type="NCBI Taxonomy" id="3025672"/>
    <lineage>
        <taxon>Bacteria</taxon>
        <taxon>Bacillati</taxon>
        <taxon>Bacillota</taxon>
        <taxon>Bacilli</taxon>
        <taxon>Lactobacillales</taxon>
        <taxon>Lactobacillaceae</taxon>
        <taxon>Lacticaseibacillus</taxon>
    </lineage>
</organism>
<evidence type="ECO:0000256" key="2">
    <source>
        <dbReference type="ARBA" id="ARBA00022448"/>
    </source>
</evidence>
<dbReference type="InterPro" id="IPR045324">
    <property type="entry name" value="Small_multidrug_res"/>
</dbReference>
<comment type="subcellular location">
    <subcellularLocation>
        <location evidence="1 7">Cell membrane</location>
        <topology evidence="1 7">Multi-pass membrane protein</topology>
    </subcellularLocation>
</comment>
<dbReference type="Proteomes" id="UP001220377">
    <property type="component" value="Chromosome"/>
</dbReference>
<name>A0ABY7WUN1_9LACO</name>
<evidence type="ECO:0000256" key="5">
    <source>
        <dbReference type="ARBA" id="ARBA00022989"/>
    </source>
</evidence>
<keyword evidence="3" id="KW-1003">Cell membrane</keyword>
<evidence type="ECO:0000256" key="6">
    <source>
        <dbReference type="ARBA" id="ARBA00023136"/>
    </source>
</evidence>
<evidence type="ECO:0000256" key="8">
    <source>
        <dbReference type="SAM" id="Phobius"/>
    </source>
</evidence>
<proteinExistence type="inferred from homology"/>
<reference evidence="9 10" key="1">
    <citation type="submission" date="2023-02" db="EMBL/GenBank/DDBJ databases">
        <title>Genome sequence of Lacticaseibacillus sp. KACC 23028.</title>
        <authorList>
            <person name="Kim S."/>
            <person name="Heo J."/>
            <person name="Kwon S.-W."/>
        </authorList>
    </citation>
    <scope>NUCLEOTIDE SEQUENCE [LARGE SCALE GENOMIC DNA]</scope>
    <source>
        <strain evidence="9 10">KACC 23028</strain>
    </source>
</reference>
<dbReference type="RefSeq" id="WP_274261135.1">
    <property type="nucleotide sequence ID" value="NZ_CP117884.1"/>
</dbReference>
<evidence type="ECO:0000313" key="10">
    <source>
        <dbReference type="Proteomes" id="UP001220377"/>
    </source>
</evidence>
<keyword evidence="4 7" id="KW-0812">Transmembrane</keyword>
<dbReference type="Pfam" id="PF00893">
    <property type="entry name" value="Multi_Drug_Res"/>
    <property type="match status" value="1"/>
</dbReference>
<keyword evidence="10" id="KW-1185">Reference proteome</keyword>
<dbReference type="PANTHER" id="PTHR30561">
    <property type="entry name" value="SMR FAMILY PROTON-DEPENDENT DRUG EFFLUX TRANSPORTER SUGE"/>
    <property type="match status" value="1"/>
</dbReference>
<dbReference type="InterPro" id="IPR037185">
    <property type="entry name" value="EmrE-like"/>
</dbReference>
<sequence>MNWLILVLAGLCECVWATTMKLSDGFTKLPYTLVTVVGMIASFVLLARASRHIPLSVSYPVWTGIGAVGAVLLGLILFHERLNLWTLGFVVLLIVSIVGIKVSSAG</sequence>
<dbReference type="EMBL" id="CP117884">
    <property type="protein sequence ID" value="WDF83168.1"/>
    <property type="molecule type" value="Genomic_DNA"/>
</dbReference>
<dbReference type="Gene3D" id="1.10.3730.20">
    <property type="match status" value="1"/>
</dbReference>
<evidence type="ECO:0000256" key="1">
    <source>
        <dbReference type="ARBA" id="ARBA00004651"/>
    </source>
</evidence>
<accession>A0ABY7WUN1</accession>
<evidence type="ECO:0000256" key="4">
    <source>
        <dbReference type="ARBA" id="ARBA00022692"/>
    </source>
</evidence>
<keyword evidence="2" id="KW-0813">Transport</keyword>
<evidence type="ECO:0000256" key="3">
    <source>
        <dbReference type="ARBA" id="ARBA00022475"/>
    </source>
</evidence>
<comment type="similarity">
    <text evidence="7">Belongs to the drug/metabolite transporter (DMT) superfamily. Small multidrug resistance (SMR) (TC 2.A.7.1) family.</text>
</comment>
<feature type="transmembrane region" description="Helical" evidence="8">
    <location>
        <begin position="84"/>
        <end position="102"/>
    </location>
</feature>
<keyword evidence="6 8" id="KW-0472">Membrane</keyword>
<evidence type="ECO:0000313" key="9">
    <source>
        <dbReference type="EMBL" id="WDF83168.1"/>
    </source>
</evidence>